<keyword evidence="7 9" id="KW-0234">DNA repair</keyword>
<organism evidence="12 13">
    <name type="scientific">Extremus antarcticus</name>
    <dbReference type="NCBI Taxonomy" id="702011"/>
    <lineage>
        <taxon>Eukaryota</taxon>
        <taxon>Fungi</taxon>
        <taxon>Dikarya</taxon>
        <taxon>Ascomycota</taxon>
        <taxon>Pezizomycotina</taxon>
        <taxon>Dothideomycetes</taxon>
        <taxon>Dothideomycetidae</taxon>
        <taxon>Mycosphaerellales</taxon>
        <taxon>Extremaceae</taxon>
        <taxon>Extremus</taxon>
    </lineage>
</organism>
<comment type="function">
    <text evidence="1">Component of the general transcription and DNA repair factor IIH (TFIIH) core complex, which is involved in general and transcription-coupled nucleotide excision repair (NER) of damaged DNA and, when complexed to TFIIK, in RNA transcription by RNA polymerase II. In NER, TFIIH acts by opening DNA around the lesion to allow the excision of the damaged oligonucleotide and its replacement by a new DNA fragment. In transcription, TFIIH has an essential role in transcription initiation. When the pre-initiation complex (PIC) has been established, TFIIH is required for promoter opening and promoter escape. Phosphorylation of the C-terminal tail (CTD) of the largest subunit of RNA polymerase II by the kinase module TFIIK controls the initiation of transcription.</text>
</comment>
<feature type="region of interest" description="Disordered" evidence="10">
    <location>
        <begin position="466"/>
        <end position="560"/>
    </location>
</feature>
<dbReference type="AlphaFoldDB" id="A0AAJ0D8S9"/>
<evidence type="ECO:0000313" key="12">
    <source>
        <dbReference type="EMBL" id="KAK3049145.1"/>
    </source>
</evidence>
<dbReference type="EMBL" id="JAWDJX010000042">
    <property type="protein sequence ID" value="KAK3049145.1"/>
    <property type="molecule type" value="Genomic_DNA"/>
</dbReference>
<evidence type="ECO:0000256" key="9">
    <source>
        <dbReference type="RuleBase" id="RU364024"/>
    </source>
</evidence>
<feature type="compositionally biased region" description="Low complexity" evidence="10">
    <location>
        <begin position="287"/>
        <end position="310"/>
    </location>
</feature>
<feature type="compositionally biased region" description="Polar residues" evidence="10">
    <location>
        <begin position="550"/>
        <end position="560"/>
    </location>
</feature>
<dbReference type="Gene3D" id="3.30.70.2610">
    <property type="match status" value="1"/>
</dbReference>
<evidence type="ECO:0000256" key="5">
    <source>
        <dbReference type="ARBA" id="ARBA00023015"/>
    </source>
</evidence>
<feature type="region of interest" description="Disordered" evidence="10">
    <location>
        <begin position="284"/>
        <end position="312"/>
    </location>
</feature>
<keyword evidence="4 9" id="KW-0227">DNA damage</keyword>
<evidence type="ECO:0000256" key="10">
    <source>
        <dbReference type="SAM" id="MobiDB-lite"/>
    </source>
</evidence>
<dbReference type="NCBIfam" id="TIGR00625">
    <property type="entry name" value="tfb2"/>
    <property type="match status" value="1"/>
</dbReference>
<feature type="domain" description="Transcription factor Tfb2 C-terminal" evidence="11">
    <location>
        <begin position="403"/>
        <end position="461"/>
    </location>
</feature>
<dbReference type="InterPro" id="IPR040662">
    <property type="entry name" value="Tfb2_C"/>
</dbReference>
<dbReference type="GO" id="GO:0003690">
    <property type="term" value="F:double-stranded DNA binding"/>
    <property type="evidence" value="ECO:0007669"/>
    <property type="project" value="TreeGrafter"/>
</dbReference>
<dbReference type="GO" id="GO:0006289">
    <property type="term" value="P:nucleotide-excision repair"/>
    <property type="evidence" value="ECO:0007669"/>
    <property type="project" value="InterPro"/>
</dbReference>
<keyword evidence="6 9" id="KW-0804">Transcription</keyword>
<keyword evidence="13" id="KW-1185">Reference proteome</keyword>
<keyword evidence="5 9" id="KW-0805">Transcription regulation</keyword>
<comment type="similarity">
    <text evidence="3 9">Belongs to the TFB2 family.</text>
</comment>
<evidence type="ECO:0000259" key="11">
    <source>
        <dbReference type="Pfam" id="PF18307"/>
    </source>
</evidence>
<accession>A0AAJ0D8S9</accession>
<sequence length="640" mass="70855">MASTASQRALDYLEGLPGTTFTKLYQQPSTALAIFRRMLPHLAKTIVMAMLYMPEPFAMSSLDTWIKPDADSLGARDRAISILQRLRILEEEARAYKLSAPFARSLRLALTGGGNHRSFGVPCSTPDEKPVSVDYLDTFARKQWEAILYYVVGSANTELAAAEDISAGTKSLLQKGNFVTIRGRVANITDTGFTFLLQEVNAQIWTLLIVYLEVSSELQMDPVDVLSFLFTLGSLELGTSYATTNLTPTQQQMLDDLTDFGLVYRRTPDSTRYYPTRLATTLTSDAPALPNSSLTSTTTTDPTSQDAAPTISQQQNEKGYIIVETNYRLYAYTNSPLLISILSLFSNLQTRYPNLVTAKITKASVLSAINTGISSQQIIAYLTTHAHPVLRHSTPILPPTVVDQIRLWQIEGERMTAWKGFLIKDVGSQADYDKAVSYAEALGVLRKEFRAKGWFFVTRMDQIGDQLPQHRSGSGEEAEEGYQVETDADGHTASSGDAILPDPHINGPDPTEPVASPRPTSPIPEPVGPHEDAEVPTPTPLDPGTDSDTDSSIPSNSGFNLTDGGFEIPVPYQAYGWHNGHFYYAIERLFRDEFSSSEDDSDSGEDTVNEYGERMLDAFRHDRAFERHMMLMNFVMLLTE</sequence>
<evidence type="ECO:0000256" key="1">
    <source>
        <dbReference type="ARBA" id="ARBA00002817"/>
    </source>
</evidence>
<comment type="subcellular location">
    <subcellularLocation>
        <location evidence="2 9">Nucleus</location>
    </subcellularLocation>
</comment>
<dbReference type="GO" id="GO:0005675">
    <property type="term" value="C:transcription factor TFIIH holo complex"/>
    <property type="evidence" value="ECO:0007669"/>
    <property type="project" value="TreeGrafter"/>
</dbReference>
<name>A0AAJ0D8S9_9PEZI</name>
<evidence type="ECO:0000256" key="8">
    <source>
        <dbReference type="ARBA" id="ARBA00023242"/>
    </source>
</evidence>
<proteinExistence type="inferred from homology"/>
<gene>
    <name evidence="12" type="primary">TFB2</name>
    <name evidence="12" type="ORF">LTR09_009564</name>
</gene>
<dbReference type="Pfam" id="PF03849">
    <property type="entry name" value="Tfb2"/>
    <property type="match status" value="1"/>
</dbReference>
<evidence type="ECO:0000256" key="4">
    <source>
        <dbReference type="ARBA" id="ARBA00022763"/>
    </source>
</evidence>
<keyword evidence="8 9" id="KW-0539">Nucleus</keyword>
<evidence type="ECO:0000256" key="3">
    <source>
        <dbReference type="ARBA" id="ARBA00007132"/>
    </source>
</evidence>
<dbReference type="PANTHER" id="PTHR13152:SF0">
    <property type="entry name" value="GENERAL TRANSCRIPTION FACTOR IIH SUBUNIT 4"/>
    <property type="match status" value="1"/>
</dbReference>
<dbReference type="PANTHER" id="PTHR13152">
    <property type="entry name" value="TFIIH, POLYPEPTIDE 4"/>
    <property type="match status" value="1"/>
</dbReference>
<evidence type="ECO:0000256" key="6">
    <source>
        <dbReference type="ARBA" id="ARBA00023163"/>
    </source>
</evidence>
<dbReference type="GO" id="GO:0001671">
    <property type="term" value="F:ATPase activator activity"/>
    <property type="evidence" value="ECO:0007669"/>
    <property type="project" value="InterPro"/>
</dbReference>
<dbReference type="Pfam" id="PF18307">
    <property type="entry name" value="Tfb2_C"/>
    <property type="match status" value="1"/>
</dbReference>
<reference evidence="12" key="1">
    <citation type="submission" date="2023-04" db="EMBL/GenBank/DDBJ databases">
        <title>Black Yeasts Isolated from many extreme environments.</title>
        <authorList>
            <person name="Coleine C."/>
            <person name="Stajich J.E."/>
            <person name="Selbmann L."/>
        </authorList>
    </citation>
    <scope>NUCLEOTIDE SEQUENCE</scope>
    <source>
        <strain evidence="12">CCFEE 5312</strain>
    </source>
</reference>
<dbReference type="GO" id="GO:0000439">
    <property type="term" value="C:transcription factor TFIIH core complex"/>
    <property type="evidence" value="ECO:0007669"/>
    <property type="project" value="InterPro"/>
</dbReference>
<dbReference type="InterPro" id="IPR004598">
    <property type="entry name" value="TFIIH_p52/Tfb2"/>
</dbReference>
<dbReference type="Proteomes" id="UP001271007">
    <property type="component" value="Unassembled WGS sequence"/>
</dbReference>
<evidence type="ECO:0000313" key="13">
    <source>
        <dbReference type="Proteomes" id="UP001271007"/>
    </source>
</evidence>
<evidence type="ECO:0000256" key="2">
    <source>
        <dbReference type="ARBA" id="ARBA00004123"/>
    </source>
</evidence>
<comment type="function">
    <text evidence="9">Component of the general transcription and DNA repair factor IIH (TFIIH) core complex which is involved in general and transcription-coupled nucleotide excision repair (NER) of damaged DNA.</text>
</comment>
<comment type="caution">
    <text evidence="12">The sequence shown here is derived from an EMBL/GenBank/DDBJ whole genome shotgun (WGS) entry which is preliminary data.</text>
</comment>
<evidence type="ECO:0000256" key="7">
    <source>
        <dbReference type="ARBA" id="ARBA00023204"/>
    </source>
</evidence>
<protein>
    <recommendedName>
        <fullName evidence="9">RNA polymerase II transcription factor B subunit 2</fullName>
    </recommendedName>
</protein>